<dbReference type="AlphaFoldDB" id="A0A815GAV1"/>
<name>A0A815GAV1_9BILA</name>
<protein>
    <submittedName>
        <fullName evidence="1">Uncharacterized protein</fullName>
    </submittedName>
</protein>
<accession>A0A815GAV1</accession>
<evidence type="ECO:0000313" key="2">
    <source>
        <dbReference type="Proteomes" id="UP000663864"/>
    </source>
</evidence>
<proteinExistence type="predicted"/>
<dbReference type="Proteomes" id="UP000663864">
    <property type="component" value="Unassembled WGS sequence"/>
</dbReference>
<gene>
    <name evidence="1" type="ORF">ZHD862_LOCUS29813</name>
</gene>
<reference evidence="1" key="1">
    <citation type="submission" date="2021-02" db="EMBL/GenBank/DDBJ databases">
        <authorList>
            <person name="Nowell W R."/>
        </authorList>
    </citation>
    <scope>NUCLEOTIDE SEQUENCE</scope>
</reference>
<comment type="caution">
    <text evidence="1">The sequence shown here is derived from an EMBL/GenBank/DDBJ whole genome shotgun (WGS) entry which is preliminary data.</text>
</comment>
<dbReference type="EMBL" id="CAJNOT010002690">
    <property type="protein sequence ID" value="CAF1336407.1"/>
    <property type="molecule type" value="Genomic_DNA"/>
</dbReference>
<organism evidence="1 2">
    <name type="scientific">Rotaria sordida</name>
    <dbReference type="NCBI Taxonomy" id="392033"/>
    <lineage>
        <taxon>Eukaryota</taxon>
        <taxon>Metazoa</taxon>
        <taxon>Spiralia</taxon>
        <taxon>Gnathifera</taxon>
        <taxon>Rotifera</taxon>
        <taxon>Eurotatoria</taxon>
        <taxon>Bdelloidea</taxon>
        <taxon>Philodinida</taxon>
        <taxon>Philodinidae</taxon>
        <taxon>Rotaria</taxon>
    </lineage>
</organism>
<sequence>MLCCSPPFTETYRTLTTDYYLPISGAKLFKGDQIFIPIYNLAIDTELCLSSNHTLIYLLYTYTEPYQLVKLNTSTLHPLARAILPFHYNDTTFRQDFFLLTFSDDQLFVGYVEDLGRPEAATWLQAIDLRSMTINNNLKQGFPFKQFTGFPLFQAISNQQKIIVNLWQWSVFLTVNSF</sequence>
<evidence type="ECO:0000313" key="1">
    <source>
        <dbReference type="EMBL" id="CAF1336407.1"/>
    </source>
</evidence>